<name>A0A1Q8RS79_9PEZI</name>
<dbReference type="OrthoDB" id="3648173at2759"/>
<evidence type="ECO:0000313" key="9">
    <source>
        <dbReference type="EMBL" id="OLN87206.1"/>
    </source>
</evidence>
<dbReference type="EMBL" id="MPGH01000101">
    <property type="protein sequence ID" value="OLN87206.1"/>
    <property type="molecule type" value="Genomic_DNA"/>
</dbReference>
<feature type="transmembrane region" description="Helical" evidence="7">
    <location>
        <begin position="173"/>
        <end position="194"/>
    </location>
</feature>
<reference evidence="9 10" key="1">
    <citation type="submission" date="2016-11" db="EMBL/GenBank/DDBJ databases">
        <title>Draft Genome Assembly of Colletotrichum chlorophyti a pathogen of herbaceous plants.</title>
        <authorList>
            <person name="Gan P."/>
            <person name="Narusaka M."/>
            <person name="Tsushima A."/>
            <person name="Narusaka Y."/>
            <person name="Takano Y."/>
            <person name="Shirasu K."/>
        </authorList>
    </citation>
    <scope>NUCLEOTIDE SEQUENCE [LARGE SCALE GENOMIC DNA]</scope>
    <source>
        <strain evidence="9 10">NTL11</strain>
    </source>
</reference>
<accession>A0A1Q8RS79</accession>
<keyword evidence="2 7" id="KW-0812">Transmembrane</keyword>
<feature type="region of interest" description="Disordered" evidence="6">
    <location>
        <begin position="327"/>
        <end position="354"/>
    </location>
</feature>
<feature type="transmembrane region" description="Helical" evidence="7">
    <location>
        <begin position="249"/>
        <end position="270"/>
    </location>
</feature>
<dbReference type="Pfam" id="PF20684">
    <property type="entry name" value="Fung_rhodopsin"/>
    <property type="match status" value="1"/>
</dbReference>
<feature type="domain" description="Rhodopsin" evidence="8">
    <location>
        <begin position="106"/>
        <end position="313"/>
    </location>
</feature>
<sequence length="398" mass="43856">MNSTLKSPGTSGSGNSRALPMDSRQPLLIGITSMLGALVVIFMFIRLYIRGYVMKKWGLDDSFFIWSCVSTPDHFKPLLVCDRVRNIWQFVLLGQGACYLAKPLAVALLTISIDAIDGGLGLHIWATTISSMQRGVRYTMASAFLYQIAFASIKATFLLQYRRAFALPHLQRFCDIILAVVILLLVGSMIYTGIILKSYMKFGLQFPNKEPYIIFTYVTASMNLVTDIVIFLLPLPLIGRLRLATMQKFGLICSFGVGIFTGAISVLRIIRIPATFENYDSFYNSVPILLLTMAEPTSAVICACVPLMRPLLSCPSISSFGSRKAISKSTDYSTGPRGITPKLPPYSPATPKTPNLALIRRSVHEDIEGHAMSEQAGNPPVSDVYSPTKTQSRSDDHV</sequence>
<keyword evidence="3 7" id="KW-1133">Transmembrane helix</keyword>
<evidence type="ECO:0000259" key="8">
    <source>
        <dbReference type="Pfam" id="PF20684"/>
    </source>
</evidence>
<dbReference type="AlphaFoldDB" id="A0A1Q8RS79"/>
<comment type="caution">
    <text evidence="9">The sequence shown here is derived from an EMBL/GenBank/DDBJ whole genome shotgun (WGS) entry which is preliminary data.</text>
</comment>
<dbReference type="STRING" id="708187.A0A1Q8RS79"/>
<protein>
    <recommendedName>
        <fullName evidence="8">Rhodopsin domain-containing protein</fullName>
    </recommendedName>
</protein>
<evidence type="ECO:0000256" key="2">
    <source>
        <dbReference type="ARBA" id="ARBA00022692"/>
    </source>
</evidence>
<dbReference type="PANTHER" id="PTHR33048:SF47">
    <property type="entry name" value="INTEGRAL MEMBRANE PROTEIN-RELATED"/>
    <property type="match status" value="1"/>
</dbReference>
<feature type="transmembrane region" description="Helical" evidence="7">
    <location>
        <begin position="138"/>
        <end position="161"/>
    </location>
</feature>
<dbReference type="Proteomes" id="UP000186583">
    <property type="component" value="Unassembled WGS sequence"/>
</dbReference>
<proteinExistence type="inferred from homology"/>
<dbReference type="InterPro" id="IPR049326">
    <property type="entry name" value="Rhodopsin_dom_fungi"/>
</dbReference>
<evidence type="ECO:0000256" key="5">
    <source>
        <dbReference type="ARBA" id="ARBA00038359"/>
    </source>
</evidence>
<feature type="transmembrane region" description="Helical" evidence="7">
    <location>
        <begin position="27"/>
        <end position="49"/>
    </location>
</feature>
<evidence type="ECO:0000256" key="1">
    <source>
        <dbReference type="ARBA" id="ARBA00004141"/>
    </source>
</evidence>
<gene>
    <name evidence="9" type="ORF">CCHL11_03711</name>
</gene>
<keyword evidence="4 7" id="KW-0472">Membrane</keyword>
<feature type="region of interest" description="Disordered" evidence="6">
    <location>
        <begin position="367"/>
        <end position="398"/>
    </location>
</feature>
<feature type="transmembrane region" description="Helical" evidence="7">
    <location>
        <begin position="282"/>
        <end position="308"/>
    </location>
</feature>
<comment type="similarity">
    <text evidence="5">Belongs to the SAT4 family.</text>
</comment>
<keyword evidence="10" id="KW-1185">Reference proteome</keyword>
<dbReference type="InterPro" id="IPR052337">
    <property type="entry name" value="SAT4-like"/>
</dbReference>
<evidence type="ECO:0000256" key="4">
    <source>
        <dbReference type="ARBA" id="ARBA00023136"/>
    </source>
</evidence>
<feature type="transmembrane region" description="Helical" evidence="7">
    <location>
        <begin position="214"/>
        <end position="237"/>
    </location>
</feature>
<organism evidence="9 10">
    <name type="scientific">Colletotrichum chlorophyti</name>
    <dbReference type="NCBI Taxonomy" id="708187"/>
    <lineage>
        <taxon>Eukaryota</taxon>
        <taxon>Fungi</taxon>
        <taxon>Dikarya</taxon>
        <taxon>Ascomycota</taxon>
        <taxon>Pezizomycotina</taxon>
        <taxon>Sordariomycetes</taxon>
        <taxon>Hypocreomycetidae</taxon>
        <taxon>Glomerellales</taxon>
        <taxon>Glomerellaceae</taxon>
        <taxon>Colletotrichum</taxon>
    </lineage>
</organism>
<evidence type="ECO:0000313" key="10">
    <source>
        <dbReference type="Proteomes" id="UP000186583"/>
    </source>
</evidence>
<comment type="subcellular location">
    <subcellularLocation>
        <location evidence="1">Membrane</location>
        <topology evidence="1">Multi-pass membrane protein</topology>
    </subcellularLocation>
</comment>
<evidence type="ECO:0000256" key="7">
    <source>
        <dbReference type="SAM" id="Phobius"/>
    </source>
</evidence>
<dbReference type="PANTHER" id="PTHR33048">
    <property type="entry name" value="PTH11-LIKE INTEGRAL MEMBRANE PROTEIN (AFU_ORTHOLOGUE AFUA_5G11245)"/>
    <property type="match status" value="1"/>
</dbReference>
<evidence type="ECO:0000256" key="6">
    <source>
        <dbReference type="SAM" id="MobiDB-lite"/>
    </source>
</evidence>
<evidence type="ECO:0000256" key="3">
    <source>
        <dbReference type="ARBA" id="ARBA00022989"/>
    </source>
</evidence>
<dbReference type="GO" id="GO:0016020">
    <property type="term" value="C:membrane"/>
    <property type="evidence" value="ECO:0007669"/>
    <property type="project" value="UniProtKB-SubCell"/>
</dbReference>